<reference evidence="1 2" key="1">
    <citation type="submission" date="2015-01" db="EMBL/GenBank/DDBJ databases">
        <title>Sequencing and annotation of Micromonospora carbonacea strain JXNU-1 genome.</title>
        <authorList>
            <person name="Long Z."/>
            <person name="Huang Y."/>
            <person name="Jiang Y."/>
        </authorList>
    </citation>
    <scope>NUCLEOTIDE SEQUENCE [LARGE SCALE GENOMIC DNA]</scope>
    <source>
        <strain evidence="1 2">JXNU-1</strain>
    </source>
</reference>
<evidence type="ECO:0000313" key="2">
    <source>
        <dbReference type="Proteomes" id="UP000032254"/>
    </source>
</evidence>
<dbReference type="InterPro" id="IPR050481">
    <property type="entry name" value="UDP-glycosyltransf_plant"/>
</dbReference>
<dbReference type="RefSeq" id="WP_043961778.1">
    <property type="nucleotide sequence ID" value="NZ_JBEZEN010000001.1"/>
</dbReference>
<dbReference type="InterPro" id="IPR002213">
    <property type="entry name" value="UDP_glucos_trans"/>
</dbReference>
<dbReference type="Proteomes" id="UP000032254">
    <property type="component" value="Unassembled WGS sequence"/>
</dbReference>
<dbReference type="PANTHER" id="PTHR48049:SF132">
    <property type="entry name" value="GLYCOSYLTRANSFERASE"/>
    <property type="match status" value="1"/>
</dbReference>
<comment type="caution">
    <text evidence="1">The sequence shown here is derived from an EMBL/GenBank/DDBJ whole genome shotgun (WGS) entry which is preliminary data.</text>
</comment>
<dbReference type="AlphaFoldDB" id="A0A0D0X1M5"/>
<dbReference type="Gene3D" id="3.40.50.2000">
    <property type="entry name" value="Glycogen Phosphorylase B"/>
    <property type="match status" value="2"/>
</dbReference>
<organism evidence="1 2">
    <name type="scientific">Micromonospora haikouensis</name>
    <dbReference type="NCBI Taxonomy" id="686309"/>
    <lineage>
        <taxon>Bacteria</taxon>
        <taxon>Bacillati</taxon>
        <taxon>Actinomycetota</taxon>
        <taxon>Actinomycetes</taxon>
        <taxon>Micromonosporales</taxon>
        <taxon>Micromonosporaceae</taxon>
        <taxon>Micromonospora</taxon>
    </lineage>
</organism>
<dbReference type="GeneID" id="301303644"/>
<protein>
    <recommendedName>
        <fullName evidence="3">Polyene glycosyltransferase</fullName>
    </recommendedName>
</protein>
<dbReference type="PATRIC" id="fig|47853.6.peg.1217"/>
<evidence type="ECO:0008006" key="3">
    <source>
        <dbReference type="Google" id="ProtNLM"/>
    </source>
</evidence>
<name>A0A0D0X1M5_9ACTN</name>
<dbReference type="PANTHER" id="PTHR48049">
    <property type="entry name" value="GLYCOSYLTRANSFERASE"/>
    <property type="match status" value="1"/>
</dbReference>
<accession>A0A0D0X1M5</accession>
<keyword evidence="2" id="KW-1185">Reference proteome</keyword>
<dbReference type="EMBL" id="JXSX01000001">
    <property type="protein sequence ID" value="KIR65021.1"/>
    <property type="molecule type" value="Genomic_DNA"/>
</dbReference>
<dbReference type="CDD" id="cd03784">
    <property type="entry name" value="GT1_Gtf-like"/>
    <property type="match status" value="1"/>
</dbReference>
<gene>
    <name evidence="1" type="ORF">TK50_05705</name>
</gene>
<dbReference type="GO" id="GO:0035251">
    <property type="term" value="F:UDP-glucosyltransferase activity"/>
    <property type="evidence" value="ECO:0007669"/>
    <property type="project" value="InterPro"/>
</dbReference>
<proteinExistence type="predicted"/>
<dbReference type="SUPFAM" id="SSF53756">
    <property type="entry name" value="UDP-Glycosyltransferase/glycogen phosphorylase"/>
    <property type="match status" value="1"/>
</dbReference>
<evidence type="ECO:0000313" key="1">
    <source>
        <dbReference type="EMBL" id="KIR65021.1"/>
    </source>
</evidence>
<dbReference type="Pfam" id="PF00201">
    <property type="entry name" value="UDPGT"/>
    <property type="match status" value="1"/>
</dbReference>
<dbReference type="OrthoDB" id="764352at2"/>
<sequence length="452" mass="49275">MRSVLFASPAHPGQLNPLLAIAGELSRRGEPGLWFAAEEEARDRVAAHATGSPLRFRSTGDTVLRVDDELYAAMTRGPMTTAGLVALARQIRIPEVADRVRARTLEQIDEIRPSLMVIDMLNLGALDAALARGVPYVLSLAFPPSNVYLSRLPWDYPTPTSGLPRRLGPRQRWTNLTFRARLRLSLLRALAGQARHRRAQRIDNAFGDPEKYSAAATAVFGYTVFGLEYPFPAPEHLHLLGPMVPPREPAPRQTAPGGPAAGGLAPGAELIGWLDRQTSVVYACLGTLARLTGPQVRAFAEALAAIGPEHQVLWKLPAAQRHLLPGPLPPHVRIEEWIPSQLDVLAHPNVRAFVCHGGANGFHEGVHFGQPMLMTPFWLDCYDIAARAVDAGVGLALDRPPHVDAGEVAAKLRRLLTEESFRERSRHWGEQCRRAGGVGRAADLVLKLAASH</sequence>